<dbReference type="OrthoDB" id="9814143at2"/>
<dbReference type="PANTHER" id="PTHR38480">
    <property type="entry name" value="SLR0254 PROTEIN"/>
    <property type="match status" value="1"/>
</dbReference>
<evidence type="ECO:0000256" key="2">
    <source>
        <dbReference type="ARBA" id="ARBA00022692"/>
    </source>
</evidence>
<organism evidence="7 8">
    <name type="scientific">Mucilaginibacter ginsenosidivorans</name>
    <dbReference type="NCBI Taxonomy" id="398053"/>
    <lineage>
        <taxon>Bacteria</taxon>
        <taxon>Pseudomonadati</taxon>
        <taxon>Bacteroidota</taxon>
        <taxon>Sphingobacteriia</taxon>
        <taxon>Sphingobacteriales</taxon>
        <taxon>Sphingobacteriaceae</taxon>
        <taxon>Mucilaginibacter</taxon>
    </lineage>
</organism>
<accession>A0A5B8URQ0</accession>
<dbReference type="RefSeq" id="WP_147029650.1">
    <property type="nucleotide sequence ID" value="NZ_CP042436.1"/>
</dbReference>
<feature type="transmembrane region" description="Helical" evidence="5">
    <location>
        <begin position="32"/>
        <end position="52"/>
    </location>
</feature>
<proteinExistence type="predicted"/>
<dbReference type="Proteomes" id="UP000321479">
    <property type="component" value="Chromosome"/>
</dbReference>
<evidence type="ECO:0000256" key="3">
    <source>
        <dbReference type="ARBA" id="ARBA00022989"/>
    </source>
</evidence>
<dbReference type="AlphaFoldDB" id="A0A5B8URQ0"/>
<protein>
    <submittedName>
        <fullName evidence="7">RDD family protein</fullName>
    </submittedName>
</protein>
<keyword evidence="2 5" id="KW-0812">Transmembrane</keyword>
<dbReference type="PANTHER" id="PTHR38480:SF1">
    <property type="entry name" value="SLR0254 PROTEIN"/>
    <property type="match status" value="1"/>
</dbReference>
<keyword evidence="8" id="KW-1185">Reference proteome</keyword>
<evidence type="ECO:0000313" key="7">
    <source>
        <dbReference type="EMBL" id="QEC61071.1"/>
    </source>
</evidence>
<evidence type="ECO:0000256" key="5">
    <source>
        <dbReference type="SAM" id="Phobius"/>
    </source>
</evidence>
<evidence type="ECO:0000259" key="6">
    <source>
        <dbReference type="Pfam" id="PF06271"/>
    </source>
</evidence>
<keyword evidence="3 5" id="KW-1133">Transmembrane helix</keyword>
<sequence>MQTIKITTSQNIDIDYEVAGLGERIVARLIDMGILIVLFLLGLFLGIMAGVYSNSETIVIIAYVTFLVILVFYDLGFEIFMNGQSIGKRIMKIRVISLNGSQPNVGQYVLRWLFRIVDFGIEPGLVALVVAAISEKPQRLGDIVAGTMLIRTVPRTKMNNIVFMPMYDGYQPVFPVAAQLNDRDIELIHEVINSYQKTGNNVVVYNMAQRVKEHLNVEPPQGMNDMLFLQTIIKDYSHISAQADTM</sequence>
<evidence type="ECO:0000256" key="1">
    <source>
        <dbReference type="ARBA" id="ARBA00004141"/>
    </source>
</evidence>
<feature type="transmembrane region" description="Helical" evidence="5">
    <location>
        <begin position="58"/>
        <end position="81"/>
    </location>
</feature>
<comment type="subcellular location">
    <subcellularLocation>
        <location evidence="1">Membrane</location>
        <topology evidence="1">Multi-pass membrane protein</topology>
    </subcellularLocation>
</comment>
<reference evidence="7 8" key="1">
    <citation type="journal article" date="2017" name="Curr. Microbiol.">
        <title>Mucilaginibacter ginsenosidivorans sp. nov., Isolated from Soil of Ginseng Field.</title>
        <authorList>
            <person name="Kim M.M."/>
            <person name="Siddiqi M.Z."/>
            <person name="Im W.T."/>
        </authorList>
    </citation>
    <scope>NUCLEOTIDE SEQUENCE [LARGE SCALE GENOMIC DNA]</scope>
    <source>
        <strain evidence="7 8">Gsoil 3017</strain>
    </source>
</reference>
<name>A0A5B8URQ0_9SPHI</name>
<dbReference type="KEGG" id="mgin:FRZ54_00245"/>
<dbReference type="EMBL" id="CP042436">
    <property type="protein sequence ID" value="QEC61071.1"/>
    <property type="molecule type" value="Genomic_DNA"/>
</dbReference>
<dbReference type="Pfam" id="PF06271">
    <property type="entry name" value="RDD"/>
    <property type="match status" value="1"/>
</dbReference>
<dbReference type="GO" id="GO:0016020">
    <property type="term" value="C:membrane"/>
    <property type="evidence" value="ECO:0007669"/>
    <property type="project" value="UniProtKB-SubCell"/>
</dbReference>
<evidence type="ECO:0000313" key="8">
    <source>
        <dbReference type="Proteomes" id="UP000321479"/>
    </source>
</evidence>
<dbReference type="InterPro" id="IPR010432">
    <property type="entry name" value="RDD"/>
</dbReference>
<gene>
    <name evidence="7" type="ORF">FRZ54_00245</name>
</gene>
<keyword evidence="4 5" id="KW-0472">Membrane</keyword>
<evidence type="ECO:0000256" key="4">
    <source>
        <dbReference type="ARBA" id="ARBA00023136"/>
    </source>
</evidence>
<feature type="domain" description="RDD" evidence="6">
    <location>
        <begin position="18"/>
        <end position="146"/>
    </location>
</feature>